<name>A0A0D9XU38_9ORYZ</name>
<evidence type="ECO:0000256" key="1">
    <source>
        <dbReference type="SAM" id="MobiDB-lite"/>
    </source>
</evidence>
<evidence type="ECO:0008006" key="4">
    <source>
        <dbReference type="Google" id="ProtNLM"/>
    </source>
</evidence>
<dbReference type="PANTHER" id="PTHR11778">
    <property type="entry name" value="SERYL-TRNA SYNTHETASE"/>
    <property type="match status" value="1"/>
</dbReference>
<dbReference type="Gramene" id="LPERR11G15930.3">
    <property type="protein sequence ID" value="LPERR11G15930.3"/>
    <property type="gene ID" value="LPERR11G15930"/>
</dbReference>
<evidence type="ECO:0000313" key="3">
    <source>
        <dbReference type="Proteomes" id="UP000032180"/>
    </source>
</evidence>
<dbReference type="EnsemblPlants" id="LPERR11G15930.3">
    <property type="protein sequence ID" value="LPERR11G15930.3"/>
    <property type="gene ID" value="LPERR11G15930"/>
</dbReference>
<evidence type="ECO:0000313" key="2">
    <source>
        <dbReference type="EnsemblPlants" id="LPERR11G15930.3"/>
    </source>
</evidence>
<dbReference type="InterPro" id="IPR002317">
    <property type="entry name" value="Ser-tRNA-ligase_type_1"/>
</dbReference>
<proteinExistence type="predicted"/>
<dbReference type="GO" id="GO:0006434">
    <property type="term" value="P:seryl-tRNA aminoacylation"/>
    <property type="evidence" value="ECO:0007669"/>
    <property type="project" value="InterPro"/>
</dbReference>
<protein>
    <recommendedName>
        <fullName evidence="4">Serine--tRNA ligase</fullName>
    </recommendedName>
</protein>
<accession>A0A0D9XU38</accession>
<organism evidence="2 3">
    <name type="scientific">Leersia perrieri</name>
    <dbReference type="NCBI Taxonomy" id="77586"/>
    <lineage>
        <taxon>Eukaryota</taxon>
        <taxon>Viridiplantae</taxon>
        <taxon>Streptophyta</taxon>
        <taxon>Embryophyta</taxon>
        <taxon>Tracheophyta</taxon>
        <taxon>Spermatophyta</taxon>
        <taxon>Magnoliopsida</taxon>
        <taxon>Liliopsida</taxon>
        <taxon>Poales</taxon>
        <taxon>Poaceae</taxon>
        <taxon>BOP clade</taxon>
        <taxon>Oryzoideae</taxon>
        <taxon>Oryzeae</taxon>
        <taxon>Oryzinae</taxon>
        <taxon>Leersia</taxon>
    </lineage>
</organism>
<dbReference type="HOGENOM" id="CLU_1828103_0_0_1"/>
<keyword evidence="3" id="KW-1185">Reference proteome</keyword>
<dbReference type="SUPFAM" id="SSF55681">
    <property type="entry name" value="Class II aaRS and biotin synthetases"/>
    <property type="match status" value="1"/>
</dbReference>
<dbReference type="AlphaFoldDB" id="A0A0D9XU38"/>
<reference evidence="2 3" key="1">
    <citation type="submission" date="2012-08" db="EMBL/GenBank/DDBJ databases">
        <title>Oryza genome evolution.</title>
        <authorList>
            <person name="Wing R.A."/>
        </authorList>
    </citation>
    <scope>NUCLEOTIDE SEQUENCE</scope>
</reference>
<dbReference type="GO" id="GO:0005524">
    <property type="term" value="F:ATP binding"/>
    <property type="evidence" value="ECO:0007669"/>
    <property type="project" value="InterPro"/>
</dbReference>
<sequence>MWLPAKGPKIAVPIGIGRAQASLDSSSSAAFAFLELDLYCCWYHVLALMEGGMRLVLKWTQGGLNKKTSNFGYCNRDLGSPTYRKFDIEAWMPGLDRYGEILSVSNSTDYQSRQLGTWFRTSPIDSPPVNTKKGKGSSCPT</sequence>
<reference evidence="3" key="2">
    <citation type="submission" date="2013-12" db="EMBL/GenBank/DDBJ databases">
        <authorList>
            <person name="Yu Y."/>
            <person name="Lee S."/>
            <person name="de Baynast K."/>
            <person name="Wissotski M."/>
            <person name="Liu L."/>
            <person name="Talag J."/>
            <person name="Goicoechea J."/>
            <person name="Angelova A."/>
            <person name="Jetty R."/>
            <person name="Kudrna D."/>
            <person name="Golser W."/>
            <person name="Rivera L."/>
            <person name="Zhang J."/>
            <person name="Wing R."/>
        </authorList>
    </citation>
    <scope>NUCLEOTIDE SEQUENCE</scope>
</reference>
<dbReference type="Proteomes" id="UP000032180">
    <property type="component" value="Chromosome 11"/>
</dbReference>
<dbReference type="Gene3D" id="3.30.930.10">
    <property type="entry name" value="Bira Bifunctional Protein, Domain 2"/>
    <property type="match status" value="1"/>
</dbReference>
<feature type="region of interest" description="Disordered" evidence="1">
    <location>
        <begin position="122"/>
        <end position="141"/>
    </location>
</feature>
<dbReference type="GO" id="GO:0004828">
    <property type="term" value="F:serine-tRNA ligase activity"/>
    <property type="evidence" value="ECO:0007669"/>
    <property type="project" value="InterPro"/>
</dbReference>
<reference evidence="2" key="3">
    <citation type="submission" date="2015-04" db="UniProtKB">
        <authorList>
            <consortium name="EnsemblPlants"/>
        </authorList>
    </citation>
    <scope>IDENTIFICATION</scope>
</reference>
<dbReference type="InterPro" id="IPR045864">
    <property type="entry name" value="aa-tRNA-synth_II/BPL/LPL"/>
</dbReference>
<dbReference type="PRINTS" id="PR00981">
    <property type="entry name" value="TRNASYNTHSER"/>
</dbReference>